<proteinExistence type="predicted"/>
<organism evidence="1 2">
    <name type="scientific">Methanoculleus sediminis</name>
    <dbReference type="NCBI Taxonomy" id="1550566"/>
    <lineage>
        <taxon>Archaea</taxon>
        <taxon>Methanobacteriati</taxon>
        <taxon>Methanobacteriota</taxon>
        <taxon>Stenosarchaea group</taxon>
        <taxon>Methanomicrobia</taxon>
        <taxon>Methanomicrobiales</taxon>
        <taxon>Methanomicrobiaceae</taxon>
        <taxon>Methanoculleus</taxon>
    </lineage>
</organism>
<dbReference type="OrthoDB" id="107209at2157"/>
<dbReference type="PATRIC" id="fig|1550566.3.peg.242"/>
<accession>A0A0H1R222</accession>
<gene>
    <name evidence="1" type="ORF">SZ63_01115</name>
</gene>
<protein>
    <submittedName>
        <fullName evidence="1">Uncharacterized protein</fullName>
    </submittedName>
</protein>
<evidence type="ECO:0000313" key="2">
    <source>
        <dbReference type="Proteomes" id="UP000035301"/>
    </source>
</evidence>
<dbReference type="STRING" id="1550566.SZ63_01115"/>
<name>A0A0H1R222_9EURY</name>
<dbReference type="RefSeq" id="WP_048179781.1">
    <property type="nucleotide sequence ID" value="NZ_JXOJ01000001.1"/>
</dbReference>
<comment type="caution">
    <text evidence="1">The sequence shown here is derived from an EMBL/GenBank/DDBJ whole genome shotgun (WGS) entry which is preliminary data.</text>
</comment>
<evidence type="ECO:0000313" key="1">
    <source>
        <dbReference type="EMBL" id="KLK89084.1"/>
    </source>
</evidence>
<sequence>MTGYTPPEYEREVMAVMVEGRHAKGRRTNRVVLNHRGPDERETMARGIIRRILVQFHREWDELRERESGSARVLASNAMLDRYSHQLYNTACDMRGVLGEELAGELRCLSADVIMAANILIMLGCGEECREESETLAEEALLRIERCLALVQKGKGCPATWISAAHREE</sequence>
<dbReference type="AlphaFoldDB" id="A0A0H1R222"/>
<reference evidence="1 2" key="1">
    <citation type="journal article" date="2015" name="Int. J. Syst. Evol. Microbiol.">
        <title>Methanoculleus sediminis sp. nov., a methanogen from sediments near a submarine mud volcano.</title>
        <authorList>
            <person name="Chen S.C."/>
            <person name="Chen M.F."/>
            <person name="Lai M.C."/>
            <person name="Weng C.Y."/>
            <person name="Wu S.Y."/>
            <person name="Lin S."/>
            <person name="Yang T.F."/>
            <person name="Chen P.C."/>
        </authorList>
    </citation>
    <scope>NUCLEOTIDE SEQUENCE [LARGE SCALE GENOMIC DNA]</scope>
    <source>
        <strain evidence="1 2">S3Fa</strain>
    </source>
</reference>
<dbReference type="EMBL" id="JXOJ01000001">
    <property type="protein sequence ID" value="KLK89084.1"/>
    <property type="molecule type" value="Genomic_DNA"/>
</dbReference>
<keyword evidence="2" id="KW-1185">Reference proteome</keyword>
<dbReference type="Proteomes" id="UP000035301">
    <property type="component" value="Unassembled WGS sequence"/>
</dbReference>